<evidence type="ECO:0000313" key="1">
    <source>
        <dbReference type="EMBL" id="KAI0028217.1"/>
    </source>
</evidence>
<evidence type="ECO:0000313" key="2">
    <source>
        <dbReference type="Proteomes" id="UP000814128"/>
    </source>
</evidence>
<dbReference type="EMBL" id="MU273777">
    <property type="protein sequence ID" value="KAI0028217.1"/>
    <property type="molecule type" value="Genomic_DNA"/>
</dbReference>
<protein>
    <submittedName>
        <fullName evidence="1">NAD-P-binding protein</fullName>
    </submittedName>
</protein>
<comment type="caution">
    <text evidence="1">The sequence shown here is derived from an EMBL/GenBank/DDBJ whole genome shotgun (WGS) entry which is preliminary data.</text>
</comment>
<reference evidence="1" key="1">
    <citation type="submission" date="2021-02" db="EMBL/GenBank/DDBJ databases">
        <authorList>
            <consortium name="DOE Joint Genome Institute"/>
            <person name="Ahrendt S."/>
            <person name="Looney B.P."/>
            <person name="Miyauchi S."/>
            <person name="Morin E."/>
            <person name="Drula E."/>
            <person name="Courty P.E."/>
            <person name="Chicoki N."/>
            <person name="Fauchery L."/>
            <person name="Kohler A."/>
            <person name="Kuo A."/>
            <person name="Labutti K."/>
            <person name="Pangilinan J."/>
            <person name="Lipzen A."/>
            <person name="Riley R."/>
            <person name="Andreopoulos W."/>
            <person name="He G."/>
            <person name="Johnson J."/>
            <person name="Barry K.W."/>
            <person name="Grigoriev I.V."/>
            <person name="Nagy L."/>
            <person name="Hibbett D."/>
            <person name="Henrissat B."/>
            <person name="Matheny P.B."/>
            <person name="Labbe J."/>
            <person name="Martin F."/>
        </authorList>
    </citation>
    <scope>NUCLEOTIDE SEQUENCE</scope>
    <source>
        <strain evidence="1">EC-137</strain>
    </source>
</reference>
<dbReference type="Proteomes" id="UP000814128">
    <property type="component" value="Unassembled WGS sequence"/>
</dbReference>
<keyword evidence="2" id="KW-1185">Reference proteome</keyword>
<sequence>MSPVRDDFMTPQRSVLITGCSAGGIGHALALEYHARGLRVIATARRLEAMEELQAAGITAMKLDVTDVEAVRRVRDEVAAMTGGALDILINNAGHGYTVAITDMDLTDVRELFEVNVIGPICMVQEFANLLINSGDGRIVQVGSIAGFIGIPFGAAYNMSKAALMSFSNTLRVEMAPFNVKVIHAITGRVKTEIVKPRSIPPDSLYREMEDVFQTKRLHASQQGAMPTAAYARQLAPETLKPRPHSYLWVGGHVWVPWLIHTFLGQWGFDWLVRTMFGFSGFSPVRTPDGTIKLKRD</sequence>
<gene>
    <name evidence="1" type="ORF">K488DRAFT_89955</name>
</gene>
<organism evidence="1 2">
    <name type="scientific">Vararia minispora EC-137</name>
    <dbReference type="NCBI Taxonomy" id="1314806"/>
    <lineage>
        <taxon>Eukaryota</taxon>
        <taxon>Fungi</taxon>
        <taxon>Dikarya</taxon>
        <taxon>Basidiomycota</taxon>
        <taxon>Agaricomycotina</taxon>
        <taxon>Agaricomycetes</taxon>
        <taxon>Russulales</taxon>
        <taxon>Lachnocladiaceae</taxon>
        <taxon>Vararia</taxon>
    </lineage>
</organism>
<reference evidence="1" key="2">
    <citation type="journal article" date="2022" name="New Phytol.">
        <title>Evolutionary transition to the ectomycorrhizal habit in the genomes of a hyperdiverse lineage of mushroom-forming fungi.</title>
        <authorList>
            <person name="Looney B."/>
            <person name="Miyauchi S."/>
            <person name="Morin E."/>
            <person name="Drula E."/>
            <person name="Courty P.E."/>
            <person name="Kohler A."/>
            <person name="Kuo A."/>
            <person name="LaButti K."/>
            <person name="Pangilinan J."/>
            <person name="Lipzen A."/>
            <person name="Riley R."/>
            <person name="Andreopoulos W."/>
            <person name="He G."/>
            <person name="Johnson J."/>
            <person name="Nolan M."/>
            <person name="Tritt A."/>
            <person name="Barry K.W."/>
            <person name="Grigoriev I.V."/>
            <person name="Nagy L.G."/>
            <person name="Hibbett D."/>
            <person name="Henrissat B."/>
            <person name="Matheny P.B."/>
            <person name="Labbe J."/>
            <person name="Martin F.M."/>
        </authorList>
    </citation>
    <scope>NUCLEOTIDE SEQUENCE</scope>
    <source>
        <strain evidence="1">EC-137</strain>
    </source>
</reference>
<name>A0ACB8Q949_9AGAM</name>
<accession>A0ACB8Q949</accession>
<proteinExistence type="predicted"/>